<organism evidence="2 3">
    <name type="scientific">Necator americanus</name>
    <name type="common">Human hookworm</name>
    <dbReference type="NCBI Taxonomy" id="51031"/>
    <lineage>
        <taxon>Eukaryota</taxon>
        <taxon>Metazoa</taxon>
        <taxon>Ecdysozoa</taxon>
        <taxon>Nematoda</taxon>
        <taxon>Chromadorea</taxon>
        <taxon>Rhabditida</taxon>
        <taxon>Rhabditina</taxon>
        <taxon>Rhabditomorpha</taxon>
        <taxon>Strongyloidea</taxon>
        <taxon>Ancylostomatidae</taxon>
        <taxon>Bunostominae</taxon>
        <taxon>Necator</taxon>
    </lineage>
</organism>
<evidence type="ECO:0000259" key="1">
    <source>
        <dbReference type="PROSITE" id="PS50177"/>
    </source>
</evidence>
<sequence length="170" mass="18873">MELAAVIEVGLSLATLISTVRLNNEDLILITTTSPTDEMATELDKLDEEICKEASNFTKIFYDAMDRKRDKINYLYCDSGATLVWNGNPVSGCDNIFKFISSLPETDHHLVSVDVQRVNSGLPGSLDVLTVTTAGNVTLGGTMHGFTHTFILMVEDGKYKVRSERFRYVD</sequence>
<feature type="domain" description="NTF2" evidence="1">
    <location>
        <begin position="53"/>
        <end position="168"/>
    </location>
</feature>
<dbReference type="EMBL" id="JAVFWL010000001">
    <property type="protein sequence ID" value="KAK6729486.1"/>
    <property type="molecule type" value="Genomic_DNA"/>
</dbReference>
<dbReference type="InterPro" id="IPR045875">
    <property type="entry name" value="NTF2"/>
</dbReference>
<dbReference type="Proteomes" id="UP001303046">
    <property type="component" value="Unassembled WGS sequence"/>
</dbReference>
<dbReference type="CDD" id="cd00780">
    <property type="entry name" value="NTF2"/>
    <property type="match status" value="1"/>
</dbReference>
<dbReference type="PANTHER" id="PTHR12612">
    <property type="entry name" value="NUCLEAR TRANSPORT FACTOR 2"/>
    <property type="match status" value="1"/>
</dbReference>
<accession>A0ABR1BSX0</accession>
<proteinExistence type="predicted"/>
<dbReference type="Gene3D" id="3.10.450.50">
    <property type="match status" value="1"/>
</dbReference>
<name>A0ABR1BSX0_NECAM</name>
<dbReference type="PROSITE" id="PS50177">
    <property type="entry name" value="NTF2_DOMAIN"/>
    <property type="match status" value="1"/>
</dbReference>
<keyword evidence="3" id="KW-1185">Reference proteome</keyword>
<gene>
    <name evidence="2" type="primary">Necator_chrI.g2626</name>
    <name evidence="2" type="ORF">RB195_006498</name>
</gene>
<dbReference type="Pfam" id="PF02136">
    <property type="entry name" value="NTF2"/>
    <property type="match status" value="1"/>
</dbReference>
<dbReference type="InterPro" id="IPR002075">
    <property type="entry name" value="NTF2_dom"/>
</dbReference>
<dbReference type="InterPro" id="IPR032710">
    <property type="entry name" value="NTF2-like_dom_sf"/>
</dbReference>
<comment type="caution">
    <text evidence="2">The sequence shown here is derived from an EMBL/GenBank/DDBJ whole genome shotgun (WGS) entry which is preliminary data.</text>
</comment>
<dbReference type="SUPFAM" id="SSF54427">
    <property type="entry name" value="NTF2-like"/>
    <property type="match status" value="1"/>
</dbReference>
<protein>
    <recommendedName>
        <fullName evidence="1">NTF2 domain-containing protein</fullName>
    </recommendedName>
</protein>
<evidence type="ECO:0000313" key="3">
    <source>
        <dbReference type="Proteomes" id="UP001303046"/>
    </source>
</evidence>
<reference evidence="2 3" key="1">
    <citation type="submission" date="2023-08" db="EMBL/GenBank/DDBJ databases">
        <title>A Necator americanus chromosomal reference genome.</title>
        <authorList>
            <person name="Ilik V."/>
            <person name="Petrzelkova K.J."/>
            <person name="Pardy F."/>
            <person name="Fuh T."/>
            <person name="Niatou-Singa F.S."/>
            <person name="Gouil Q."/>
            <person name="Baker L."/>
            <person name="Ritchie M.E."/>
            <person name="Jex A.R."/>
            <person name="Gazzola D."/>
            <person name="Li H."/>
            <person name="Toshio Fujiwara R."/>
            <person name="Zhan B."/>
            <person name="Aroian R.V."/>
            <person name="Pafco B."/>
            <person name="Schwarz E.M."/>
        </authorList>
    </citation>
    <scope>NUCLEOTIDE SEQUENCE [LARGE SCALE GENOMIC DNA]</scope>
    <source>
        <strain evidence="2 3">Aroian</strain>
        <tissue evidence="2">Whole animal</tissue>
    </source>
</reference>
<evidence type="ECO:0000313" key="2">
    <source>
        <dbReference type="EMBL" id="KAK6729486.1"/>
    </source>
</evidence>
<dbReference type="InterPro" id="IPR018222">
    <property type="entry name" value="Nuclear_transport_factor_2_euk"/>
</dbReference>